<dbReference type="AlphaFoldDB" id="A0A2B4RWZ2"/>
<dbReference type="InterPro" id="IPR050534">
    <property type="entry name" value="Coronavir_polyprotein_1ab"/>
</dbReference>
<dbReference type="GO" id="GO:0003723">
    <property type="term" value="F:RNA binding"/>
    <property type="evidence" value="ECO:0007669"/>
    <property type="project" value="InterPro"/>
</dbReference>
<dbReference type="GO" id="GO:0016787">
    <property type="term" value="F:hydrolase activity"/>
    <property type="evidence" value="ECO:0007669"/>
    <property type="project" value="UniProtKB-KW"/>
</dbReference>
<keyword evidence="4 8" id="KW-0347">Helicase</keyword>
<dbReference type="InterPro" id="IPR041679">
    <property type="entry name" value="DNA2/NAM7-like_C"/>
</dbReference>
<dbReference type="InterPro" id="IPR027417">
    <property type="entry name" value="P-loop_NTPase"/>
</dbReference>
<evidence type="ECO:0000256" key="6">
    <source>
        <dbReference type="SAM" id="MobiDB-lite"/>
    </source>
</evidence>
<dbReference type="FunFam" id="3.40.50.300:FF:000326">
    <property type="entry name" value="P-loop containing nucleoside triphosphate hydrolase"/>
    <property type="match status" value="1"/>
</dbReference>
<evidence type="ECO:0000256" key="3">
    <source>
        <dbReference type="ARBA" id="ARBA00022801"/>
    </source>
</evidence>
<dbReference type="CDD" id="cd18808">
    <property type="entry name" value="SF1_C_Upf1"/>
    <property type="match status" value="1"/>
</dbReference>
<sequence length="1146" mass="130713">MDEVVVKLLNKQPLPSGDLPRTRGKFAGVMHPIIGHKERQFVCMIDSEKPDVMIPINKSVPKILARSSATFEERSITTKTQADEERRRLKIDGAFTIDRENSKDLDDALSIEKLPDSGLYRVGVHIADVSYFVQPETPLDEEALLRCSSYYPGHGFENVPMLTRELSENHCSLLPDRRRLCLSIFLDMSDDGRLVGNAKIQETIVRSNCQLTYAKAQQIINSQDFSFENLPKDTASKIRQLSNLAQKMRKWRLREAAYDHWSSKDELGNYEAQELVEEMMIAANEEIAKFLHSQLEKRAPLRTQLPPKKHRLSSWLEQFGKFIKFCLFPHAVYSNEELQEMTKDVDISGFPKFRVKKSVWFELCSAAESLDKVKLRQLVFNEKHHSQLAIAKSQFERIQQRAQYVCEEDLDDYIVAWEPVLDLEAATVAVDEDDELTIHNLDIWWRMDSSGKQEGNFSLQRKYYKTRQIKFYEGDFVCVRVKEEMYMGRSNLGTSERKKSEMDSDLESEVQVTMTQLEANRSLASNSSYGPRSQSSSIWLGHGIVGEVKFAQDSEIGSVKITLCQSASEFPKELLKGGSLSTLTVIHRPPLHRRMSAVLRKGLKNAPERVKAICLGHELSQGDFELPPFSDLSISRKDSRCQLEPLNDCQNEAVKVALGKPFSLIQGPPGTGKTVTGAHIAYWFAHQNKINFSQSEQKLVESDGSSSQVIYCGPSNKSVDVVAKKLLQIPELKIIRVYSDLREQAEFPLPNKRKPLRSSSDDDETQELDEKLKEVALHHVIRADTCPFAHELKEYERKFKQDKKKGVRTEDAHVDSYRDLIEQAEKWAFQSNGVQIILCTCAVAAKSSIIKSCEENIKQCIVDECGMCLELESLLPIAFLAPQQVVLIGDHKQLQPIIHDKKAQNLGLNVSMFERLSGKAKMLRLQYRMHEEICKFPSEHFYNNQLETDASVKNQGTHLQSFWPVENVPMAFCHVMGEEEVTPIKTALSNEQSKANDKEVRKAVHVANCLVNNYRVSSSKIVILSPYREQQERIRKELAKTPQCKDILVTTIAKSQGSEWDYVILSLVRSLSGDEHCPEGSSHWVREHLGFLEDDHLMNVGLTRARKGLCIIGNKNLLSYNSMWKNLIESFEKRHCVVNETDWPKK</sequence>
<evidence type="ECO:0000256" key="2">
    <source>
        <dbReference type="ARBA" id="ARBA00022741"/>
    </source>
</evidence>
<evidence type="ECO:0000313" key="9">
    <source>
        <dbReference type="Proteomes" id="UP000225706"/>
    </source>
</evidence>
<dbReference type="SUPFAM" id="SSF52540">
    <property type="entry name" value="P-loop containing nucleoside triphosphate hydrolases"/>
    <property type="match status" value="1"/>
</dbReference>
<dbReference type="GO" id="GO:0005524">
    <property type="term" value="F:ATP binding"/>
    <property type="evidence" value="ECO:0007669"/>
    <property type="project" value="UniProtKB-KW"/>
</dbReference>
<dbReference type="Pfam" id="PF13086">
    <property type="entry name" value="AAA_11"/>
    <property type="match status" value="1"/>
</dbReference>
<dbReference type="STRING" id="50429.A0A2B4RWZ2"/>
<evidence type="ECO:0000256" key="4">
    <source>
        <dbReference type="ARBA" id="ARBA00022806"/>
    </source>
</evidence>
<keyword evidence="2" id="KW-0547">Nucleotide-binding</keyword>
<dbReference type="SUPFAM" id="SSF50249">
    <property type="entry name" value="Nucleic acid-binding proteins"/>
    <property type="match status" value="1"/>
</dbReference>
<accession>A0A2B4RWZ2</accession>
<dbReference type="PANTHER" id="PTHR43788">
    <property type="entry name" value="DNA2/NAM7 HELICASE FAMILY MEMBER"/>
    <property type="match status" value="1"/>
</dbReference>
<dbReference type="Pfam" id="PF00773">
    <property type="entry name" value="RNB"/>
    <property type="match status" value="1"/>
</dbReference>
<keyword evidence="9" id="KW-1185">Reference proteome</keyword>
<reference evidence="9" key="1">
    <citation type="journal article" date="2017" name="bioRxiv">
        <title>Comparative analysis of the genomes of Stylophora pistillata and Acropora digitifera provides evidence for extensive differences between species of corals.</title>
        <authorList>
            <person name="Voolstra C.R."/>
            <person name="Li Y."/>
            <person name="Liew Y.J."/>
            <person name="Baumgarten S."/>
            <person name="Zoccola D."/>
            <person name="Flot J.-F."/>
            <person name="Tambutte S."/>
            <person name="Allemand D."/>
            <person name="Aranda M."/>
        </authorList>
    </citation>
    <scope>NUCLEOTIDE SEQUENCE [LARGE SCALE GENOMIC DNA]</scope>
</reference>
<feature type="domain" description="RNB" evidence="7">
    <location>
        <begin position="87"/>
        <end position="344"/>
    </location>
</feature>
<evidence type="ECO:0000256" key="1">
    <source>
        <dbReference type="ARBA" id="ARBA00007913"/>
    </source>
</evidence>
<dbReference type="Pfam" id="PF13087">
    <property type="entry name" value="AAA_12"/>
    <property type="match status" value="1"/>
</dbReference>
<comment type="caution">
    <text evidence="8">The sequence shown here is derived from an EMBL/GenBank/DDBJ whole genome shotgun (WGS) entry which is preliminary data.</text>
</comment>
<dbReference type="EMBL" id="LSMT01000292">
    <property type="protein sequence ID" value="PFX21080.1"/>
    <property type="molecule type" value="Genomic_DNA"/>
</dbReference>
<keyword evidence="5" id="KW-0067">ATP-binding</keyword>
<dbReference type="SMART" id="SM00955">
    <property type="entry name" value="RNB"/>
    <property type="match status" value="1"/>
</dbReference>
<dbReference type="InterPro" id="IPR001900">
    <property type="entry name" value="RNase_II/R"/>
</dbReference>
<dbReference type="GO" id="GO:0005694">
    <property type="term" value="C:chromosome"/>
    <property type="evidence" value="ECO:0007669"/>
    <property type="project" value="UniProtKB-ARBA"/>
</dbReference>
<proteinExistence type="inferred from homology"/>
<gene>
    <name evidence="8" type="primary">HELZ2</name>
    <name evidence="8" type="ORF">AWC38_SpisGene14437</name>
</gene>
<feature type="region of interest" description="Disordered" evidence="6">
    <location>
        <begin position="749"/>
        <end position="768"/>
    </location>
</feature>
<keyword evidence="3" id="KW-0378">Hydrolase</keyword>
<organism evidence="8 9">
    <name type="scientific">Stylophora pistillata</name>
    <name type="common">Smooth cauliflower coral</name>
    <dbReference type="NCBI Taxonomy" id="50429"/>
    <lineage>
        <taxon>Eukaryota</taxon>
        <taxon>Metazoa</taxon>
        <taxon>Cnidaria</taxon>
        <taxon>Anthozoa</taxon>
        <taxon>Hexacorallia</taxon>
        <taxon>Scleractinia</taxon>
        <taxon>Astrocoeniina</taxon>
        <taxon>Pocilloporidae</taxon>
        <taxon>Stylophora</taxon>
    </lineage>
</organism>
<dbReference type="OrthoDB" id="2285229at2759"/>
<dbReference type="InterPro" id="IPR012340">
    <property type="entry name" value="NA-bd_OB-fold"/>
</dbReference>
<dbReference type="PANTHER" id="PTHR43788:SF16">
    <property type="entry name" value="HELICASE WITH ZINC FINGER 2"/>
    <property type="match status" value="1"/>
</dbReference>
<dbReference type="Proteomes" id="UP000225706">
    <property type="component" value="Unassembled WGS sequence"/>
</dbReference>
<dbReference type="InterPro" id="IPR041677">
    <property type="entry name" value="DNA2/NAM7_AAA_11"/>
</dbReference>
<evidence type="ECO:0000256" key="5">
    <source>
        <dbReference type="ARBA" id="ARBA00022840"/>
    </source>
</evidence>
<comment type="similarity">
    <text evidence="1">Belongs to the DNA2/NAM7 helicase family.</text>
</comment>
<dbReference type="Gene3D" id="3.40.50.300">
    <property type="entry name" value="P-loop containing nucleotide triphosphate hydrolases"/>
    <property type="match status" value="2"/>
</dbReference>
<dbReference type="GO" id="GO:0043139">
    <property type="term" value="F:5'-3' DNA helicase activity"/>
    <property type="evidence" value="ECO:0007669"/>
    <property type="project" value="TreeGrafter"/>
</dbReference>
<evidence type="ECO:0000259" key="7">
    <source>
        <dbReference type="SMART" id="SM00955"/>
    </source>
</evidence>
<protein>
    <submittedName>
        <fullName evidence="8">Helicase with zinc finger domain 2</fullName>
    </submittedName>
</protein>
<dbReference type="InterPro" id="IPR047187">
    <property type="entry name" value="SF1_C_Upf1"/>
</dbReference>
<dbReference type="GO" id="GO:0004540">
    <property type="term" value="F:RNA nuclease activity"/>
    <property type="evidence" value="ECO:0007669"/>
    <property type="project" value="InterPro"/>
</dbReference>
<name>A0A2B4RWZ2_STYPI</name>
<evidence type="ECO:0000313" key="8">
    <source>
        <dbReference type="EMBL" id="PFX21080.1"/>
    </source>
</evidence>